<organism evidence="3 4">
    <name type="scientific">Gnomoniopsis smithogilvyi</name>
    <dbReference type="NCBI Taxonomy" id="1191159"/>
    <lineage>
        <taxon>Eukaryota</taxon>
        <taxon>Fungi</taxon>
        <taxon>Dikarya</taxon>
        <taxon>Ascomycota</taxon>
        <taxon>Pezizomycotina</taxon>
        <taxon>Sordariomycetes</taxon>
        <taxon>Sordariomycetidae</taxon>
        <taxon>Diaporthales</taxon>
        <taxon>Gnomoniaceae</taxon>
        <taxon>Gnomoniopsis</taxon>
    </lineage>
</organism>
<feature type="transmembrane region" description="Helical" evidence="1">
    <location>
        <begin position="65"/>
        <end position="85"/>
    </location>
</feature>
<feature type="transmembrane region" description="Helical" evidence="1">
    <location>
        <begin position="6"/>
        <end position="25"/>
    </location>
</feature>
<gene>
    <name evidence="3" type="ORF">N0V93_008262</name>
</gene>
<dbReference type="InterPro" id="IPR056119">
    <property type="entry name" value="DUF7702"/>
</dbReference>
<keyword evidence="1" id="KW-1133">Transmembrane helix</keyword>
<dbReference type="OrthoDB" id="2560628at2759"/>
<feature type="transmembrane region" description="Helical" evidence="1">
    <location>
        <begin position="146"/>
        <end position="174"/>
    </location>
</feature>
<keyword evidence="1" id="KW-0472">Membrane</keyword>
<feature type="transmembrane region" description="Helical" evidence="1">
    <location>
        <begin position="230"/>
        <end position="248"/>
    </location>
</feature>
<dbReference type="PANTHER" id="PTHR42109">
    <property type="entry name" value="UNPLACED GENOMIC SCAFFOLD UM_SCAF_CONTIG_1.265, WHOLE GENOME SHOTGUN SEQUENCE"/>
    <property type="match status" value="1"/>
</dbReference>
<keyword evidence="4" id="KW-1185">Reference proteome</keyword>
<evidence type="ECO:0000313" key="4">
    <source>
        <dbReference type="Proteomes" id="UP001140453"/>
    </source>
</evidence>
<proteinExistence type="predicted"/>
<dbReference type="Proteomes" id="UP001140453">
    <property type="component" value="Unassembled WGS sequence"/>
</dbReference>
<evidence type="ECO:0000313" key="3">
    <source>
        <dbReference type="EMBL" id="KAJ4387665.1"/>
    </source>
</evidence>
<feature type="transmembrane region" description="Helical" evidence="1">
    <location>
        <begin position="106"/>
        <end position="126"/>
    </location>
</feature>
<feature type="transmembrane region" description="Helical" evidence="1">
    <location>
        <begin position="186"/>
        <end position="210"/>
    </location>
</feature>
<name>A0A9W8YLD8_9PEZI</name>
<sequence length="275" mass="29418">MASADVAYAAAVLAIYIVLFFPAVYTSSKHGVQGMAWLCWRFFILFCIVRIIGNALEMANPGSTAAAIISSVGLSPLTIAIGGALHEARFYLLSLHRYPDKRKVDIIFVLLFHLVVAGAIALLAAGASGLQSATNQADPTKLNTDWHLAGVGGLILVAVIALLFLGAVYAYICYKPSNMQQHLAQRLVVAVAVACPLLAIRMIGSAAFYFSENLDMNPMTGTWGFKVGLYLIPEVLAACTLLAGGLVTRNIREREVVREETVVMGRGMKSSGRGV</sequence>
<protein>
    <recommendedName>
        <fullName evidence="2">DUF7702 domain-containing protein</fullName>
    </recommendedName>
</protein>
<feature type="domain" description="DUF7702" evidence="2">
    <location>
        <begin position="11"/>
        <end position="249"/>
    </location>
</feature>
<keyword evidence="1" id="KW-0812">Transmembrane</keyword>
<dbReference type="EMBL" id="JAPEVB010000005">
    <property type="protein sequence ID" value="KAJ4387665.1"/>
    <property type="molecule type" value="Genomic_DNA"/>
</dbReference>
<accession>A0A9W8YLD8</accession>
<dbReference type="PANTHER" id="PTHR42109:SF3">
    <property type="entry name" value="INTEGRAL MEMBRANE PROTEIN (AFU_ORTHOLOGUE AFUA_5G00100)"/>
    <property type="match status" value="1"/>
</dbReference>
<evidence type="ECO:0000256" key="1">
    <source>
        <dbReference type="SAM" id="Phobius"/>
    </source>
</evidence>
<evidence type="ECO:0000259" key="2">
    <source>
        <dbReference type="Pfam" id="PF24800"/>
    </source>
</evidence>
<feature type="transmembrane region" description="Helical" evidence="1">
    <location>
        <begin position="37"/>
        <end position="53"/>
    </location>
</feature>
<dbReference type="Pfam" id="PF24800">
    <property type="entry name" value="DUF7702"/>
    <property type="match status" value="1"/>
</dbReference>
<reference evidence="3" key="1">
    <citation type="submission" date="2022-10" db="EMBL/GenBank/DDBJ databases">
        <title>Tapping the CABI collections for fungal endophytes: first genome assemblies for Collariella, Neodidymelliopsis, Ascochyta clinopodiicola, Didymella pomorum, Didymosphaeria variabile, Neocosmospora piperis and Neocucurbitaria cava.</title>
        <authorList>
            <person name="Hill R."/>
        </authorList>
    </citation>
    <scope>NUCLEOTIDE SEQUENCE</scope>
    <source>
        <strain evidence="3">IMI 355082</strain>
    </source>
</reference>
<comment type="caution">
    <text evidence="3">The sequence shown here is derived from an EMBL/GenBank/DDBJ whole genome shotgun (WGS) entry which is preliminary data.</text>
</comment>
<dbReference type="AlphaFoldDB" id="A0A9W8YLD8"/>